<accession>A0A7Y9DN60</accession>
<dbReference type="RefSeq" id="WP_179753587.1">
    <property type="nucleotide sequence ID" value="NZ_BAAAGN010000046.1"/>
</dbReference>
<protein>
    <submittedName>
        <fullName evidence="2">Uncharacterized protein YdhG (YjbR/CyaY superfamily)</fullName>
    </submittedName>
</protein>
<keyword evidence="3" id="KW-1185">Reference proteome</keyword>
<feature type="region of interest" description="Disordered" evidence="1">
    <location>
        <begin position="154"/>
        <end position="173"/>
    </location>
</feature>
<evidence type="ECO:0000313" key="3">
    <source>
        <dbReference type="Proteomes" id="UP000521922"/>
    </source>
</evidence>
<reference evidence="2 3" key="1">
    <citation type="submission" date="2020-07" db="EMBL/GenBank/DDBJ databases">
        <title>Sequencing the genomes of 1000 actinobacteria strains.</title>
        <authorList>
            <person name="Klenk H.-P."/>
        </authorList>
    </citation>
    <scope>NUCLEOTIDE SEQUENCE [LARGE SCALE GENOMIC DNA]</scope>
    <source>
        <strain evidence="2 3">DSM 7487</strain>
    </source>
</reference>
<comment type="caution">
    <text evidence="2">The sequence shown here is derived from an EMBL/GenBank/DDBJ whole genome shotgun (WGS) entry which is preliminary data.</text>
</comment>
<name>A0A7Y9DN60_9ACTN</name>
<organism evidence="2 3">
    <name type="scientific">Kineococcus aurantiacus</name>
    <dbReference type="NCBI Taxonomy" id="37633"/>
    <lineage>
        <taxon>Bacteria</taxon>
        <taxon>Bacillati</taxon>
        <taxon>Actinomycetota</taxon>
        <taxon>Actinomycetes</taxon>
        <taxon>Kineosporiales</taxon>
        <taxon>Kineosporiaceae</taxon>
        <taxon>Kineococcus</taxon>
    </lineage>
</organism>
<sequence>MTSTPKMPRADQDAGLSPQERAAVRQRAAELKTRSRRAHAADKAAADEADVLAKIAQMPAGDRALAEHVHQVITRAAPDLAPRLYYGQPGYARGGKVVCFFRSGQVDKLRYSTFGFSPEAGLDQAAGLWPTSYALTQEATDEAWDQLAELVAKAAPTSPLTPGPSSSRGDEQS</sequence>
<dbReference type="Gene3D" id="3.90.1150.200">
    <property type="match status" value="1"/>
</dbReference>
<feature type="compositionally biased region" description="Low complexity" evidence="1">
    <location>
        <begin position="156"/>
        <end position="167"/>
    </location>
</feature>
<dbReference type="AlphaFoldDB" id="A0A7Y9DN60"/>
<feature type="compositionally biased region" description="Basic and acidic residues" evidence="1">
    <location>
        <begin position="27"/>
        <end position="46"/>
    </location>
</feature>
<dbReference type="Proteomes" id="UP000521922">
    <property type="component" value="Unassembled WGS sequence"/>
</dbReference>
<gene>
    <name evidence="2" type="ORF">BJ968_003229</name>
</gene>
<dbReference type="EMBL" id="JACCBB010000001">
    <property type="protein sequence ID" value="NYD23689.1"/>
    <property type="molecule type" value="Genomic_DNA"/>
</dbReference>
<evidence type="ECO:0000313" key="2">
    <source>
        <dbReference type="EMBL" id="NYD23689.1"/>
    </source>
</evidence>
<evidence type="ECO:0000256" key="1">
    <source>
        <dbReference type="SAM" id="MobiDB-lite"/>
    </source>
</evidence>
<feature type="region of interest" description="Disordered" evidence="1">
    <location>
        <begin position="1"/>
        <end position="46"/>
    </location>
</feature>
<proteinExistence type="predicted"/>
<dbReference type="SUPFAM" id="SSF159888">
    <property type="entry name" value="YdhG-like"/>
    <property type="match status" value="1"/>
</dbReference>